<name>R7YCJ7_9ACTN</name>
<dbReference type="OrthoDB" id="4774493at2"/>
<proteinExistence type="predicted"/>
<evidence type="ECO:0000313" key="2">
    <source>
        <dbReference type="Proteomes" id="UP000013569"/>
    </source>
</evidence>
<dbReference type="InterPro" id="IPR011231">
    <property type="entry name" value="Phage_VT1-Sakai_H0018"/>
</dbReference>
<dbReference type="PATRIC" id="fig|1316928.3.peg.1070"/>
<organism evidence="1 2">
    <name type="scientific">Gordonia terrae C-6</name>
    <dbReference type="NCBI Taxonomy" id="1316928"/>
    <lineage>
        <taxon>Bacteria</taxon>
        <taxon>Bacillati</taxon>
        <taxon>Actinomycetota</taxon>
        <taxon>Actinomycetes</taxon>
        <taxon>Mycobacteriales</taxon>
        <taxon>Gordoniaceae</taxon>
        <taxon>Gordonia</taxon>
    </lineage>
</organism>
<dbReference type="Proteomes" id="UP000013569">
    <property type="component" value="Unassembled WGS sequence"/>
</dbReference>
<dbReference type="Pfam" id="PF09956">
    <property type="entry name" value="Phage_cement_2"/>
    <property type="match status" value="1"/>
</dbReference>
<evidence type="ECO:0000313" key="1">
    <source>
        <dbReference type="EMBL" id="EON33755.1"/>
    </source>
</evidence>
<dbReference type="EMBL" id="AQPW01000004">
    <property type="protein sequence ID" value="EON33755.1"/>
    <property type="molecule type" value="Genomic_DNA"/>
</dbReference>
<protein>
    <recommendedName>
        <fullName evidence="3">DUF2190 family protein</fullName>
    </recommendedName>
</protein>
<gene>
    <name evidence="1" type="ORF">GTC6_05292</name>
</gene>
<evidence type="ECO:0008006" key="3">
    <source>
        <dbReference type="Google" id="ProtNLM"/>
    </source>
</evidence>
<dbReference type="AlphaFoldDB" id="R7YCJ7"/>
<sequence>MSYQPGDRFTEVAGADLSTKRYHIVKLNTDGQVVLASAATDAIIGVLDNEPKQGEVAEVVTANGQGTFRVKAANATIAKDAFITTDANGKAVATTTTGNRVIGRAVRAFAANEIGEYIKANEKY</sequence>
<dbReference type="RefSeq" id="WP_010841524.1">
    <property type="nucleotide sequence ID" value="NZ_AQPW01000004.1"/>
</dbReference>
<comment type="caution">
    <text evidence="1">The sequence shown here is derived from an EMBL/GenBank/DDBJ whole genome shotgun (WGS) entry which is preliminary data.</text>
</comment>
<accession>R7YCJ7</accession>
<reference evidence="1 2" key="1">
    <citation type="journal article" date="2013" name="Genome Announc.">
        <title>Draft Genome Sequence of a Benzothiophene-Desulfurizing Bacterium, Gordona terrae Strain C-6.</title>
        <authorList>
            <person name="Wang W."/>
            <person name="Ma T."/>
            <person name="Ren Y."/>
            <person name="Li G."/>
        </authorList>
    </citation>
    <scope>NUCLEOTIDE SEQUENCE [LARGE SCALE GENOMIC DNA]</scope>
    <source>
        <strain evidence="1 2">C-6</strain>
    </source>
</reference>